<comment type="subcellular location">
    <subcellularLocation>
        <location evidence="1">Membrane</location>
        <topology evidence="1">Multi-pass membrane protein</topology>
    </subcellularLocation>
</comment>
<feature type="transmembrane region" description="Helical" evidence="9">
    <location>
        <begin position="190"/>
        <end position="207"/>
    </location>
</feature>
<evidence type="ECO:0000256" key="2">
    <source>
        <dbReference type="ARBA" id="ARBA00008066"/>
    </source>
</evidence>
<dbReference type="InterPro" id="IPR013057">
    <property type="entry name" value="AA_transpt_TM"/>
</dbReference>
<feature type="transmembrane region" description="Helical" evidence="9">
    <location>
        <begin position="340"/>
        <end position="360"/>
    </location>
</feature>
<dbReference type="GO" id="GO:0016020">
    <property type="term" value="C:membrane"/>
    <property type="evidence" value="ECO:0007669"/>
    <property type="project" value="UniProtKB-SubCell"/>
</dbReference>
<dbReference type="Pfam" id="PF01490">
    <property type="entry name" value="Aa_trans"/>
    <property type="match status" value="1"/>
</dbReference>
<feature type="transmembrane region" description="Helical" evidence="9">
    <location>
        <begin position="427"/>
        <end position="451"/>
    </location>
</feature>
<dbReference type="GO" id="GO:0006865">
    <property type="term" value="P:amino acid transport"/>
    <property type="evidence" value="ECO:0007669"/>
    <property type="project" value="UniProtKB-KW"/>
</dbReference>
<evidence type="ECO:0000313" key="12">
    <source>
        <dbReference type="Proteomes" id="UP001530400"/>
    </source>
</evidence>
<evidence type="ECO:0000256" key="6">
    <source>
        <dbReference type="ARBA" id="ARBA00022989"/>
    </source>
</evidence>
<keyword evidence="7 9" id="KW-0472">Membrane</keyword>
<evidence type="ECO:0000259" key="10">
    <source>
        <dbReference type="Pfam" id="PF01490"/>
    </source>
</evidence>
<feature type="transmembrane region" description="Helical" evidence="9">
    <location>
        <begin position="262"/>
        <end position="284"/>
    </location>
</feature>
<feature type="transmembrane region" description="Helical" evidence="9">
    <location>
        <begin position="598"/>
        <end position="620"/>
    </location>
</feature>
<gene>
    <name evidence="11" type="ORF">ACHAWO_011990</name>
</gene>
<comment type="similarity">
    <text evidence="2">Belongs to the amino acid/polyamine transporter 2 family.</text>
</comment>
<keyword evidence="4 9" id="KW-0812">Transmembrane</keyword>
<evidence type="ECO:0000256" key="5">
    <source>
        <dbReference type="ARBA" id="ARBA00022970"/>
    </source>
</evidence>
<feature type="compositionally biased region" description="Polar residues" evidence="8">
    <location>
        <begin position="43"/>
        <end position="52"/>
    </location>
</feature>
<keyword evidence="12" id="KW-1185">Reference proteome</keyword>
<dbReference type="AlphaFoldDB" id="A0ABD3Q7F3"/>
<name>A0ABD3Q7F3_9STRA</name>
<feature type="transmembrane region" description="Helical" evidence="9">
    <location>
        <begin position="296"/>
        <end position="320"/>
    </location>
</feature>
<feature type="transmembrane region" description="Helical" evidence="9">
    <location>
        <begin position="103"/>
        <end position="121"/>
    </location>
</feature>
<proteinExistence type="inferred from homology"/>
<evidence type="ECO:0000256" key="1">
    <source>
        <dbReference type="ARBA" id="ARBA00004141"/>
    </source>
</evidence>
<evidence type="ECO:0000256" key="7">
    <source>
        <dbReference type="ARBA" id="ARBA00023136"/>
    </source>
</evidence>
<feature type="transmembrane region" description="Helical" evidence="9">
    <location>
        <begin position="392"/>
        <end position="415"/>
    </location>
</feature>
<organism evidence="11 12">
    <name type="scientific">Cyclotella atomus</name>
    <dbReference type="NCBI Taxonomy" id="382360"/>
    <lineage>
        <taxon>Eukaryota</taxon>
        <taxon>Sar</taxon>
        <taxon>Stramenopiles</taxon>
        <taxon>Ochrophyta</taxon>
        <taxon>Bacillariophyta</taxon>
        <taxon>Coscinodiscophyceae</taxon>
        <taxon>Thalassiosirophycidae</taxon>
        <taxon>Stephanodiscales</taxon>
        <taxon>Stephanodiscaceae</taxon>
        <taxon>Cyclotella</taxon>
    </lineage>
</organism>
<evidence type="ECO:0000256" key="8">
    <source>
        <dbReference type="SAM" id="MobiDB-lite"/>
    </source>
</evidence>
<evidence type="ECO:0000313" key="11">
    <source>
        <dbReference type="EMBL" id="KAL3795824.1"/>
    </source>
</evidence>
<evidence type="ECO:0000256" key="3">
    <source>
        <dbReference type="ARBA" id="ARBA00022448"/>
    </source>
</evidence>
<feature type="region of interest" description="Disordered" evidence="8">
    <location>
        <begin position="1"/>
        <end position="52"/>
    </location>
</feature>
<feature type="domain" description="Amino acid transporter transmembrane" evidence="10">
    <location>
        <begin position="72"/>
        <end position="446"/>
    </location>
</feature>
<feature type="transmembrane region" description="Helical" evidence="9">
    <location>
        <begin position="75"/>
        <end position="97"/>
    </location>
</feature>
<feature type="transmembrane region" description="Helical" evidence="9">
    <location>
        <begin position="149"/>
        <end position="170"/>
    </location>
</feature>
<dbReference type="PANTHER" id="PTHR22950">
    <property type="entry name" value="AMINO ACID TRANSPORTER"/>
    <property type="match status" value="1"/>
</dbReference>
<feature type="transmembrane region" description="Helical" evidence="9">
    <location>
        <begin position="219"/>
        <end position="237"/>
    </location>
</feature>
<keyword evidence="5" id="KW-0029">Amino-acid transport</keyword>
<keyword evidence="6 9" id="KW-1133">Transmembrane helix</keyword>
<dbReference type="EMBL" id="JALLPJ020000310">
    <property type="protein sequence ID" value="KAL3795824.1"/>
    <property type="molecule type" value="Genomic_DNA"/>
</dbReference>
<accession>A0ABD3Q7F3</accession>
<dbReference type="PANTHER" id="PTHR22950:SF458">
    <property type="entry name" value="SODIUM-COUPLED NEUTRAL AMINO ACID TRANSPORTER 11-RELATED"/>
    <property type="match status" value="1"/>
</dbReference>
<evidence type="ECO:0000256" key="4">
    <source>
        <dbReference type="ARBA" id="ARBA00022692"/>
    </source>
</evidence>
<keyword evidence="3" id="KW-0813">Transport</keyword>
<evidence type="ECO:0000256" key="9">
    <source>
        <dbReference type="SAM" id="Phobius"/>
    </source>
</evidence>
<comment type="caution">
    <text evidence="11">The sequence shown here is derived from an EMBL/GenBank/DDBJ whole genome shotgun (WGS) entry which is preliminary data.</text>
</comment>
<sequence length="622" mass="68924">MSTSQPQAPALIPLVRPPSFRPKRQTQSETSALRSPFFRPSNPRLSTIKTPSGTKRPAVVINDVPVKDEEKKSSLLGAWANLCNVTIGAGIVGLPYAIKEAGLITGTAMIIMCAIMTDYSLRQVITTGKRANVNSYETLLEATFGRPGFVFLSLNMFFLSYGAMLAYLTIIKDVLPILFGIAPDDDVMKRVVMAISSLVVILPLSMQRDMADLEKTSRLNVFLNLALVGIVTWYSPVVESVDVKGGLTEVIRQEMVWDTKRFFVGFGVASFAFVCQDSSFIIAGSLDNPTKSRWKIVTRAAMSTCCTLELIIGLGGYLAYQEHTLGNVLNNMEIHHWSGLVSRAILATTMFFAYPMNLYIARHACVVLCFEGISAHEGDDHTVLLRNDRRVILTWVLFIASLVPALLNINTGLILSATGAIGGSSLAYIGPGITFIAVYNAEFVGLIRTRWPSSRYLWRYPSVADNRHEQTMPFGVFTWYLLLMPLWSSMAQLGQNKMSEYIEKEELISPGIFKPKRVTVVVPTRTSQMNNDDRNNTIQLQRCPSDSAIETISNDEDSFLIHPKPIKQYGSVASLGTRLSTVELEEEMKKEDPTWTEFYVAMLYVGIGCVAMVLGLISILTK</sequence>
<reference evidence="11 12" key="1">
    <citation type="submission" date="2024-10" db="EMBL/GenBank/DDBJ databases">
        <title>Updated reference genomes for cyclostephanoid diatoms.</title>
        <authorList>
            <person name="Roberts W.R."/>
            <person name="Alverson A.J."/>
        </authorList>
    </citation>
    <scope>NUCLEOTIDE SEQUENCE [LARGE SCALE GENOMIC DNA]</scope>
    <source>
        <strain evidence="11 12">AJA010-31</strain>
    </source>
</reference>
<dbReference type="Proteomes" id="UP001530400">
    <property type="component" value="Unassembled WGS sequence"/>
</dbReference>
<protein>
    <recommendedName>
        <fullName evidence="10">Amino acid transporter transmembrane domain-containing protein</fullName>
    </recommendedName>
</protein>